<protein>
    <submittedName>
        <fullName evidence="1">Uncharacterized protein</fullName>
    </submittedName>
</protein>
<proteinExistence type="predicted"/>
<organism evidence="1">
    <name type="scientific">Caudovirales sp. ctSH72</name>
    <dbReference type="NCBI Taxonomy" id="2826773"/>
    <lineage>
        <taxon>Viruses</taxon>
        <taxon>Duplodnaviria</taxon>
        <taxon>Heunggongvirae</taxon>
        <taxon>Uroviricota</taxon>
        <taxon>Caudoviricetes</taxon>
    </lineage>
</organism>
<accession>A0A8S5QP03</accession>
<evidence type="ECO:0000313" key="1">
    <source>
        <dbReference type="EMBL" id="DAE20539.1"/>
    </source>
</evidence>
<dbReference type="EMBL" id="BK015697">
    <property type="protein sequence ID" value="DAE20539.1"/>
    <property type="molecule type" value="Genomic_DNA"/>
</dbReference>
<name>A0A8S5QP03_9CAUD</name>
<sequence length="129" mass="15062">MATFDDIIKGSLIDMLSNYDTCHLCYSWDLANIVASEILERKPWWWLINICYDYYPEIKDTLRRYHIPLKGDTTDWARLAITIEVAELLATSDAVIDTWKTYDTKKGELPAMLDRTVARHISIDLVFED</sequence>
<reference evidence="1" key="1">
    <citation type="journal article" date="2021" name="Proc. Natl. Acad. Sci. U.S.A.">
        <title>A Catalog of Tens of Thousands of Viruses from Human Metagenomes Reveals Hidden Associations with Chronic Diseases.</title>
        <authorList>
            <person name="Tisza M.J."/>
            <person name="Buck C.B."/>
        </authorList>
    </citation>
    <scope>NUCLEOTIDE SEQUENCE</scope>
    <source>
        <strain evidence="1">CtSH72</strain>
    </source>
</reference>